<dbReference type="PANTHER" id="PTHR11228">
    <property type="entry name" value="RADICAL SAM DOMAIN PROTEIN"/>
    <property type="match status" value="1"/>
</dbReference>
<dbReference type="GO" id="GO:0051536">
    <property type="term" value="F:iron-sulfur cluster binding"/>
    <property type="evidence" value="ECO:0007669"/>
    <property type="project" value="UniProtKB-KW"/>
</dbReference>
<evidence type="ECO:0000256" key="1">
    <source>
        <dbReference type="ARBA" id="ARBA00022691"/>
    </source>
</evidence>
<dbReference type="OrthoDB" id="9782387at2"/>
<sequence>MIRTFAAADIHGTTVVHDPATGTNHLPARPLPPGPLGLDEQEVAAWPEAMHGQLKPTAPLSMCWSPIVRCNLTCPQCLDDKRVRESTAEERRTLARHIGESGILGVDISGGEPLLLRDLPDLALAIRAGRQAVVSCTTNGWHLARRAPELAPALDAIRISLDGATEATHDAWRGAESYSRAIDGTRAAVGEGLRVQFQMVLMRSNQHEAQALLELAAQLGVGGVTFLQMLPIGEGKAIAEQQMLTDDQATAAIEALTVPDGLRVRLRTRDSADGFTVLRADGYAWRNTGGATGIAAFIPVTGPQDLHLPTARSAS</sequence>
<evidence type="ECO:0000256" key="3">
    <source>
        <dbReference type="ARBA" id="ARBA00023004"/>
    </source>
</evidence>
<keyword evidence="1" id="KW-0949">S-adenosyl-L-methionine</keyword>
<evidence type="ECO:0000259" key="5">
    <source>
        <dbReference type="PROSITE" id="PS51918"/>
    </source>
</evidence>
<dbReference type="GO" id="GO:0003824">
    <property type="term" value="F:catalytic activity"/>
    <property type="evidence" value="ECO:0007669"/>
    <property type="project" value="InterPro"/>
</dbReference>
<keyword evidence="4" id="KW-0411">Iron-sulfur</keyword>
<keyword evidence="2" id="KW-0479">Metal-binding</keyword>
<evidence type="ECO:0000313" key="6">
    <source>
        <dbReference type="EMBL" id="TQF05553.1"/>
    </source>
</evidence>
<comment type="caution">
    <text evidence="6">The sequence shown here is derived from an EMBL/GenBank/DDBJ whole genome shotgun (WGS) entry which is preliminary data.</text>
</comment>
<proteinExistence type="predicted"/>
<dbReference type="Proteomes" id="UP000319103">
    <property type="component" value="Unassembled WGS sequence"/>
</dbReference>
<gene>
    <name evidence="6" type="ORF">E6W39_29145</name>
</gene>
<evidence type="ECO:0000313" key="7">
    <source>
        <dbReference type="Proteomes" id="UP000319103"/>
    </source>
</evidence>
<dbReference type="Pfam" id="PF04055">
    <property type="entry name" value="Radical_SAM"/>
    <property type="match status" value="1"/>
</dbReference>
<dbReference type="EMBL" id="VIGB01000003">
    <property type="protein sequence ID" value="TQF05553.1"/>
    <property type="molecule type" value="Genomic_DNA"/>
</dbReference>
<dbReference type="CDD" id="cd01335">
    <property type="entry name" value="Radical_SAM"/>
    <property type="match status" value="1"/>
</dbReference>
<dbReference type="PANTHER" id="PTHR11228:SF7">
    <property type="entry name" value="PQQA PEPTIDE CYCLASE"/>
    <property type="match status" value="1"/>
</dbReference>
<name>A0A540W967_9ACTN</name>
<dbReference type="InterPro" id="IPR007197">
    <property type="entry name" value="rSAM"/>
</dbReference>
<dbReference type="InterPro" id="IPR050377">
    <property type="entry name" value="Radical_SAM_PqqE_MftC-like"/>
</dbReference>
<organism evidence="6 7">
    <name type="scientific">Kitasatospora acidiphila</name>
    <dbReference type="NCBI Taxonomy" id="2567942"/>
    <lineage>
        <taxon>Bacteria</taxon>
        <taxon>Bacillati</taxon>
        <taxon>Actinomycetota</taxon>
        <taxon>Actinomycetes</taxon>
        <taxon>Kitasatosporales</taxon>
        <taxon>Streptomycetaceae</taxon>
        <taxon>Kitasatospora</taxon>
    </lineage>
</organism>
<dbReference type="SFLD" id="SFLDS00029">
    <property type="entry name" value="Radical_SAM"/>
    <property type="match status" value="1"/>
</dbReference>
<keyword evidence="3" id="KW-0408">Iron</keyword>
<feature type="domain" description="Radical SAM core" evidence="5">
    <location>
        <begin position="56"/>
        <end position="269"/>
    </location>
</feature>
<dbReference type="SFLD" id="SFLDG01067">
    <property type="entry name" value="SPASM/twitch_domain_containing"/>
    <property type="match status" value="1"/>
</dbReference>
<dbReference type="AlphaFoldDB" id="A0A540W967"/>
<dbReference type="InterPro" id="IPR058240">
    <property type="entry name" value="rSAM_sf"/>
</dbReference>
<dbReference type="GO" id="GO:0006783">
    <property type="term" value="P:heme biosynthetic process"/>
    <property type="evidence" value="ECO:0007669"/>
    <property type="project" value="TreeGrafter"/>
</dbReference>
<dbReference type="PROSITE" id="PS51918">
    <property type="entry name" value="RADICAL_SAM"/>
    <property type="match status" value="1"/>
</dbReference>
<evidence type="ECO:0000256" key="4">
    <source>
        <dbReference type="ARBA" id="ARBA00023014"/>
    </source>
</evidence>
<dbReference type="RefSeq" id="WP_141636028.1">
    <property type="nucleotide sequence ID" value="NZ_VIGB01000003.1"/>
</dbReference>
<reference evidence="6 7" key="1">
    <citation type="submission" date="2019-06" db="EMBL/GenBank/DDBJ databases">
        <title>Description of Kitasatospora acidophila sp. nov. isolated from pine grove soil, and reclassification of Streptomyces novaecaesareae to Kitasatospora novaeceasareae comb. nov.</title>
        <authorList>
            <person name="Kim M.J."/>
        </authorList>
    </citation>
    <scope>NUCLEOTIDE SEQUENCE [LARGE SCALE GENOMIC DNA]</scope>
    <source>
        <strain evidence="6 7">MMS16-CNU292</strain>
    </source>
</reference>
<dbReference type="GO" id="GO:0046872">
    <property type="term" value="F:metal ion binding"/>
    <property type="evidence" value="ECO:0007669"/>
    <property type="project" value="UniProtKB-KW"/>
</dbReference>
<dbReference type="InterPro" id="IPR013785">
    <property type="entry name" value="Aldolase_TIM"/>
</dbReference>
<dbReference type="SUPFAM" id="SSF102114">
    <property type="entry name" value="Radical SAM enzymes"/>
    <property type="match status" value="1"/>
</dbReference>
<keyword evidence="7" id="KW-1185">Reference proteome</keyword>
<accession>A0A540W967</accession>
<protein>
    <submittedName>
        <fullName evidence="6">Radical SAM protein</fullName>
    </submittedName>
</protein>
<evidence type="ECO:0000256" key="2">
    <source>
        <dbReference type="ARBA" id="ARBA00022723"/>
    </source>
</evidence>
<dbReference type="Gene3D" id="3.20.20.70">
    <property type="entry name" value="Aldolase class I"/>
    <property type="match status" value="1"/>
</dbReference>